<feature type="region of interest" description="Disordered" evidence="1">
    <location>
        <begin position="61"/>
        <end position="102"/>
    </location>
</feature>
<dbReference type="PROSITE" id="PS51257">
    <property type="entry name" value="PROKAR_LIPOPROTEIN"/>
    <property type="match status" value="1"/>
</dbReference>
<evidence type="ECO:0000256" key="1">
    <source>
        <dbReference type="SAM" id="MobiDB-lite"/>
    </source>
</evidence>
<protein>
    <submittedName>
        <fullName evidence="3">Membrane protein YgcG</fullName>
    </submittedName>
</protein>
<reference evidence="3 4" key="1">
    <citation type="submission" date="2020-03" db="EMBL/GenBank/DDBJ databases">
        <title>Genomic Encyclopedia of Type Strains, Phase IV (KMG-V): Genome sequencing to study the core and pangenomes of soil and plant-associated prokaryotes.</title>
        <authorList>
            <person name="Whitman W."/>
        </authorList>
    </citation>
    <scope>NUCLEOTIDE SEQUENCE [LARGE SCALE GENOMIC DNA]</scope>
    <source>
        <strain evidence="3 4">1B</strain>
    </source>
</reference>
<comment type="caution">
    <text evidence="3">The sequence shown here is derived from an EMBL/GenBank/DDBJ whole genome shotgun (WGS) entry which is preliminary data.</text>
</comment>
<name>A0ABX1HHG3_9BACT</name>
<sequence length="102" mass="10768">MKAKSIIFALSISLLMLGGCVASVGTGYDYYPSGPAYYGYGRPYYAPRPVVVRPVYRQPYYRSGRGSYHYDGGRRGGNYGGGNRGGGNGGGNHGGGGRSRGE</sequence>
<proteinExistence type="predicted"/>
<dbReference type="EMBL" id="JAAVTK010000006">
    <property type="protein sequence ID" value="NKI89703.1"/>
    <property type="molecule type" value="Genomic_DNA"/>
</dbReference>
<feature type="compositionally biased region" description="Gly residues" evidence="1">
    <location>
        <begin position="75"/>
        <end position="102"/>
    </location>
</feature>
<feature type="signal peptide" evidence="2">
    <location>
        <begin position="1"/>
        <end position="22"/>
    </location>
</feature>
<keyword evidence="4" id="KW-1185">Reference proteome</keyword>
<evidence type="ECO:0000313" key="4">
    <source>
        <dbReference type="Proteomes" id="UP000717634"/>
    </source>
</evidence>
<keyword evidence="2" id="KW-0732">Signal</keyword>
<gene>
    <name evidence="3" type="ORF">HBN54_002302</name>
</gene>
<dbReference type="RefSeq" id="WP_168673332.1">
    <property type="nucleotide sequence ID" value="NZ_JAAVTK010000006.1"/>
</dbReference>
<evidence type="ECO:0000256" key="2">
    <source>
        <dbReference type="SAM" id="SignalP"/>
    </source>
</evidence>
<organism evidence="3 4">
    <name type="scientific">Hymenobacter artigasi</name>
    <dbReference type="NCBI Taxonomy" id="2719616"/>
    <lineage>
        <taxon>Bacteria</taxon>
        <taxon>Pseudomonadati</taxon>
        <taxon>Bacteroidota</taxon>
        <taxon>Cytophagia</taxon>
        <taxon>Cytophagales</taxon>
        <taxon>Hymenobacteraceae</taxon>
        <taxon>Hymenobacter</taxon>
    </lineage>
</organism>
<feature type="chain" id="PRO_5046954376" evidence="2">
    <location>
        <begin position="23"/>
        <end position="102"/>
    </location>
</feature>
<accession>A0ABX1HHG3</accession>
<evidence type="ECO:0000313" key="3">
    <source>
        <dbReference type="EMBL" id="NKI89703.1"/>
    </source>
</evidence>
<dbReference type="Proteomes" id="UP000717634">
    <property type="component" value="Unassembled WGS sequence"/>
</dbReference>